<dbReference type="Proteomes" id="UP000006138">
    <property type="component" value="Chromosome"/>
</dbReference>
<reference evidence="1 2" key="1">
    <citation type="journal article" date="2011" name="J. Bacteriol.">
        <title>Whole genome sequence of the rifamycin B-producing strain Amycolatopsis mediterranei S699.</title>
        <authorList>
            <person name="Verma M."/>
            <person name="Kaur J."/>
            <person name="Kumar M."/>
            <person name="Kumari K."/>
            <person name="Saxena A."/>
            <person name="Anand S."/>
            <person name="Nigam A."/>
            <person name="Ravi V."/>
            <person name="Raghuvanshi S."/>
            <person name="Khurana P."/>
            <person name="Tyagi A.K."/>
            <person name="Khurana J.P."/>
            <person name="Lal R."/>
        </authorList>
    </citation>
    <scope>NUCLEOTIDE SEQUENCE [LARGE SCALE GENOMIC DNA]</scope>
    <source>
        <strain evidence="1 2">S699</strain>
    </source>
</reference>
<sequence length="42" mass="4592">MQGPARHDHDHELAVAVAVAVAQQLRRRSQQLVIQCAGSSTR</sequence>
<dbReference type="AlphaFoldDB" id="A0A9R0UBK4"/>
<proteinExistence type="predicted"/>
<dbReference type="KEGG" id="amn:RAM_31800"/>
<name>A0A9R0UBK4_AMYMS</name>
<organism evidence="1 2">
    <name type="scientific">Amycolatopsis mediterranei (strain S699)</name>
    <name type="common">Nocardia mediterranei</name>
    <dbReference type="NCBI Taxonomy" id="713604"/>
    <lineage>
        <taxon>Bacteria</taxon>
        <taxon>Bacillati</taxon>
        <taxon>Actinomycetota</taxon>
        <taxon>Actinomycetes</taxon>
        <taxon>Pseudonocardiales</taxon>
        <taxon>Pseudonocardiaceae</taxon>
        <taxon>Amycolatopsis</taxon>
    </lineage>
</organism>
<gene>
    <name evidence="1" type="ordered locus">RAM_31800</name>
</gene>
<dbReference type="EMBL" id="CP002896">
    <property type="protein sequence ID" value="AEK44833.1"/>
    <property type="molecule type" value="Genomic_DNA"/>
</dbReference>
<evidence type="ECO:0000313" key="2">
    <source>
        <dbReference type="Proteomes" id="UP000006138"/>
    </source>
</evidence>
<evidence type="ECO:0000313" key="1">
    <source>
        <dbReference type="EMBL" id="AEK44833.1"/>
    </source>
</evidence>
<protein>
    <submittedName>
        <fullName evidence="1">Uncharacterized protein</fullName>
    </submittedName>
</protein>
<keyword evidence="2" id="KW-1185">Reference proteome</keyword>
<accession>A0A9R0UBK4</accession>